<dbReference type="PANTHER" id="PTHR40254:SF1">
    <property type="entry name" value="BLR0577 PROTEIN"/>
    <property type="match status" value="1"/>
</dbReference>
<evidence type="ECO:0000256" key="1">
    <source>
        <dbReference type="SAM" id="MobiDB-lite"/>
    </source>
</evidence>
<comment type="caution">
    <text evidence="3">The sequence shown here is derived from an EMBL/GenBank/DDBJ whole genome shotgun (WGS) entry which is preliminary data.</text>
</comment>
<dbReference type="AlphaFoldDB" id="A0A7Y9AT72"/>
<dbReference type="Proteomes" id="UP000521922">
    <property type="component" value="Unassembled WGS sequence"/>
</dbReference>
<dbReference type="RefSeq" id="WP_218884839.1">
    <property type="nucleotide sequence ID" value="NZ_BAAAGN010000005.1"/>
</dbReference>
<dbReference type="InterPro" id="IPR052189">
    <property type="entry name" value="L-asp_N-monooxygenase_NS-form"/>
</dbReference>
<dbReference type="Pfam" id="PF13454">
    <property type="entry name" value="NAD_binding_9"/>
    <property type="match status" value="1"/>
</dbReference>
<dbReference type="PANTHER" id="PTHR40254">
    <property type="entry name" value="BLR0577 PROTEIN"/>
    <property type="match status" value="1"/>
</dbReference>
<proteinExistence type="predicted"/>
<feature type="region of interest" description="Disordered" evidence="1">
    <location>
        <begin position="636"/>
        <end position="657"/>
    </location>
</feature>
<evidence type="ECO:0000313" key="4">
    <source>
        <dbReference type="Proteomes" id="UP000521922"/>
    </source>
</evidence>
<organism evidence="3 4">
    <name type="scientific">Kineococcus aurantiacus</name>
    <dbReference type="NCBI Taxonomy" id="37633"/>
    <lineage>
        <taxon>Bacteria</taxon>
        <taxon>Bacillati</taxon>
        <taxon>Actinomycetota</taxon>
        <taxon>Actinomycetes</taxon>
        <taxon>Kineosporiales</taxon>
        <taxon>Kineosporiaceae</taxon>
        <taxon>Kineococcus</taxon>
    </lineage>
</organism>
<evidence type="ECO:0000259" key="2">
    <source>
        <dbReference type="Pfam" id="PF13454"/>
    </source>
</evidence>
<accession>A0A7Y9AT72</accession>
<sequence length="657" mass="71522">MSPTPAVPTRSLGVVGAGPRTLVLLQRLGARWAASGDDRPLDVHVVDPFDSGAGRVWREAQDPLLWMNSRAADISVLPDESVTGLTEPILRGPGLAQWVADHRAALAHEAALAGDDLLREEVLAHGPGSFTSRRLASRYFADAWRRTLDALPAGVRVHRHARTVLDLTDDPVDGSQHLHLAGREDTVRVDAVLLVQGHLDVRPGPRERRNEAFARTHGLAHVRPGYTSDQDLDVLRPGADVVVVGMGLAFVDLVVRLTEGRGGRFSENPDGSLEYRPSGREPRLHTGSRRGVPYRSKIDYDLPRDLGLPRHYSAATVQAQFGDAALDLRADLWPLIAKELAGAHYRELFRTHPHRTTLAAAEFDARFSRAPWGSAEVDELVERAVPDPADRFDPADLDRPLDAWWGTSGDEVHERVLDHLERDRARRSDPRHSPDGAVVAALLSAYVVTAGLHAAGRLNARSSALDVDGWWHGFFSYVASGPPPHRLRQLSALARAGVLRFLGAGLEVVADPVTGTFTASSASGPHQVRARGLVEARLPVPDLEWTSDVLLTRLRERGDVRAHQVLDGEARLSNGRLVVDERARLVRDDGSAHPRRFATGAWVSGEGAAPAFARPGTDAELFRRADRLAAELLRATRDAPAAPAGTTTLSDLPGERR</sequence>
<reference evidence="3 4" key="1">
    <citation type="submission" date="2020-07" db="EMBL/GenBank/DDBJ databases">
        <title>Sequencing the genomes of 1000 actinobacteria strains.</title>
        <authorList>
            <person name="Klenk H.-P."/>
        </authorList>
    </citation>
    <scope>NUCLEOTIDE SEQUENCE [LARGE SCALE GENOMIC DNA]</scope>
    <source>
        <strain evidence="3 4">DSM 7487</strain>
    </source>
</reference>
<keyword evidence="4" id="KW-1185">Reference proteome</keyword>
<gene>
    <name evidence="3" type="ORF">BJ968_001172</name>
</gene>
<dbReference type="InterPro" id="IPR038732">
    <property type="entry name" value="HpyO/CreE_NAD-binding"/>
</dbReference>
<feature type="domain" description="FAD-dependent urate hydroxylase HpyO/Asp monooxygenase CreE-like FAD/NAD(P)-binding" evidence="2">
    <location>
        <begin position="14"/>
        <end position="198"/>
    </location>
</feature>
<feature type="region of interest" description="Disordered" evidence="1">
    <location>
        <begin position="265"/>
        <end position="290"/>
    </location>
</feature>
<evidence type="ECO:0000313" key="3">
    <source>
        <dbReference type="EMBL" id="NYD21632.1"/>
    </source>
</evidence>
<name>A0A7Y9AT72_9ACTN</name>
<dbReference type="EMBL" id="JACCBB010000001">
    <property type="protein sequence ID" value="NYD21632.1"/>
    <property type="molecule type" value="Genomic_DNA"/>
</dbReference>
<protein>
    <submittedName>
        <fullName evidence="3">Putative NAD(P)/FAD-binding protein YdhS</fullName>
    </submittedName>
</protein>